<proteinExistence type="predicted"/>
<reference evidence="4" key="1">
    <citation type="submission" date="2023-07" db="EMBL/GenBank/DDBJ databases">
        <title>Genomic Encyclopedia of Type Strains, Phase IV (KMG-IV): sequencing the most valuable type-strain genomes for metagenomic binning, comparative biology and taxonomic classification.</title>
        <authorList>
            <person name="Goeker M."/>
        </authorList>
    </citation>
    <scope>NUCLEOTIDE SEQUENCE</scope>
    <source>
        <strain evidence="4">DSM 26174</strain>
    </source>
</reference>
<feature type="transmembrane region" description="Helical" evidence="1">
    <location>
        <begin position="777"/>
        <end position="796"/>
    </location>
</feature>
<dbReference type="InterPro" id="IPR024618">
    <property type="entry name" value="DUF3857"/>
</dbReference>
<dbReference type="EMBL" id="JAVDQD010000008">
    <property type="protein sequence ID" value="MDR6241372.1"/>
    <property type="molecule type" value="Genomic_DNA"/>
</dbReference>
<dbReference type="GO" id="GO:0006508">
    <property type="term" value="P:proteolysis"/>
    <property type="evidence" value="ECO:0007669"/>
    <property type="project" value="UniProtKB-KW"/>
</dbReference>
<evidence type="ECO:0000259" key="3">
    <source>
        <dbReference type="Pfam" id="PF12969"/>
    </source>
</evidence>
<keyword evidence="5" id="KW-1185">Reference proteome</keyword>
<dbReference type="Gene3D" id="3.10.620.30">
    <property type="match status" value="1"/>
</dbReference>
<dbReference type="InterPro" id="IPR002931">
    <property type="entry name" value="Transglutaminase-like"/>
</dbReference>
<organism evidence="4 5">
    <name type="scientific">Aureibacter tunicatorum</name>
    <dbReference type="NCBI Taxonomy" id="866807"/>
    <lineage>
        <taxon>Bacteria</taxon>
        <taxon>Pseudomonadati</taxon>
        <taxon>Bacteroidota</taxon>
        <taxon>Cytophagia</taxon>
        <taxon>Cytophagales</taxon>
        <taxon>Persicobacteraceae</taxon>
        <taxon>Aureibacter</taxon>
    </lineage>
</organism>
<feature type="transmembrane region" description="Helical" evidence="1">
    <location>
        <begin position="693"/>
        <end position="718"/>
    </location>
</feature>
<dbReference type="Gene3D" id="2.60.40.3140">
    <property type="match status" value="1"/>
</dbReference>
<dbReference type="Pfam" id="PF01841">
    <property type="entry name" value="Transglut_core"/>
    <property type="match status" value="1"/>
</dbReference>
<feature type="transmembrane region" description="Helical" evidence="1">
    <location>
        <begin position="654"/>
        <end position="673"/>
    </location>
</feature>
<dbReference type="GO" id="GO:0008233">
    <property type="term" value="F:peptidase activity"/>
    <property type="evidence" value="ECO:0007669"/>
    <property type="project" value="UniProtKB-KW"/>
</dbReference>
<sequence>MIHFYRVLIFLFFLGVSFNSFSNKPNWAIETSYAKPLTASEQQNFGDVYYLLINSQYNISLSEYYFKSVLHIISEQGVQNYSRIDLEYDPSYQEIEWLEVSVIRNGKKLNKLDSDLIISLDVENQAERHLYNKSKTQSINLKDIRKGDVLIYSYLRKGDNPILKDKFNTKGQFNYSERIGKISRSIIYKNDRKFNTNYINPIKELQYSKTESNGYVIEKWEAENISPVYYEDGTPSWHNVNTAIEISEDNDWGDVRLWAFDLFDQEIDQKRVSAELQKIIKDGQTENEKITAIIRFVQDDIRYLGFEDGIHAYLPHNPAEILDQRFGDCKDKSLLLVTMLKAIGVEAYPVLVNTIALKGLINKLPSRRAFNHCIVQIKNNGTFWIDPTLKLQGGDYRSMFWPNYEYGLVINSDDTKLTEISPNTNSSITTNEYLTVGKPEESSEFKIETLYYGEAADTQRNYIQSTSKSKMTQNYNDFYASKFNAIDREATKITVEDNREDNIVKIIEEYTISDLWKSLNDSSNVHTFRIGPYSMAGSITYPETKDRKSPYWILYPTNLTHHIWLQMPHQWSLSQDNIKYYSNSLNSYYLSEYISNSNTIHLNYKYKTNNNYVPLEEIADFINYHNQLDAIFEMEVNTHEEKNPFIKAKNSFNWGYPFLVIFFVISVWLMLYWNKHYDPISKEDDERFFRENIGGWLILPGIVILISPIINVFTLLNIEYLESDIWGVVLQMLKENNIYYDLWISIMFLEFFFSVFMFCASILIAYQFIAKRTSFPINYSGVLVINFVVRTLIYMSLVYIQGNVSSYDIATNPSSIIFQLILLCIWIPIIIFSNRVQETFVKRRKKDSVMKSDAKQLID</sequence>
<dbReference type="AlphaFoldDB" id="A0AAE3XRP0"/>
<evidence type="ECO:0000256" key="1">
    <source>
        <dbReference type="SAM" id="Phobius"/>
    </source>
</evidence>
<feature type="domain" description="DUF3857" evidence="3">
    <location>
        <begin position="62"/>
        <end position="228"/>
    </location>
</feature>
<dbReference type="Pfam" id="PF12969">
    <property type="entry name" value="DUF3857"/>
    <property type="match status" value="1"/>
</dbReference>
<keyword evidence="1" id="KW-0812">Transmembrane</keyword>
<comment type="caution">
    <text evidence="4">The sequence shown here is derived from an EMBL/GenBank/DDBJ whole genome shotgun (WGS) entry which is preliminary data.</text>
</comment>
<evidence type="ECO:0000313" key="5">
    <source>
        <dbReference type="Proteomes" id="UP001185092"/>
    </source>
</evidence>
<accession>A0AAE3XRP0</accession>
<feature type="domain" description="Transglutaminase-like" evidence="2">
    <location>
        <begin position="277"/>
        <end position="385"/>
    </location>
</feature>
<feature type="transmembrane region" description="Helical" evidence="1">
    <location>
        <begin position="816"/>
        <end position="836"/>
    </location>
</feature>
<evidence type="ECO:0000313" key="4">
    <source>
        <dbReference type="EMBL" id="MDR6241372.1"/>
    </source>
</evidence>
<evidence type="ECO:0000259" key="2">
    <source>
        <dbReference type="Pfam" id="PF01841"/>
    </source>
</evidence>
<keyword evidence="4" id="KW-0378">Hydrolase</keyword>
<feature type="transmembrane region" description="Helical" evidence="1">
    <location>
        <begin position="738"/>
        <end position="765"/>
    </location>
</feature>
<keyword evidence="1" id="KW-0472">Membrane</keyword>
<dbReference type="SUPFAM" id="SSF54001">
    <property type="entry name" value="Cysteine proteinases"/>
    <property type="match status" value="1"/>
</dbReference>
<gene>
    <name evidence="4" type="ORF">HNQ88_004459</name>
</gene>
<dbReference type="InterPro" id="IPR038765">
    <property type="entry name" value="Papain-like_cys_pep_sf"/>
</dbReference>
<keyword evidence="1" id="KW-1133">Transmembrane helix</keyword>
<keyword evidence="4" id="KW-0645">Protease</keyword>
<name>A0AAE3XRP0_9BACT</name>
<dbReference type="Proteomes" id="UP001185092">
    <property type="component" value="Unassembled WGS sequence"/>
</dbReference>
<dbReference type="InterPro" id="IPR019690">
    <property type="entry name" value="DUF2569"/>
</dbReference>
<protein>
    <submittedName>
        <fullName evidence="4">Transglutaminase-like putative cysteine protease</fullName>
    </submittedName>
</protein>
<dbReference type="RefSeq" id="WP_309942075.1">
    <property type="nucleotide sequence ID" value="NZ_AP025306.1"/>
</dbReference>
<dbReference type="Pfam" id="PF10754">
    <property type="entry name" value="DUF2569"/>
    <property type="match status" value="1"/>
</dbReference>